<gene>
    <name evidence="6" type="ORF">DYB38_005010</name>
</gene>
<evidence type="ECO:0000259" key="5">
    <source>
        <dbReference type="PROSITE" id="PS50102"/>
    </source>
</evidence>
<dbReference type="GO" id="GO:0000398">
    <property type="term" value="P:mRNA splicing, via spliceosome"/>
    <property type="evidence" value="ECO:0007669"/>
    <property type="project" value="TreeGrafter"/>
</dbReference>
<dbReference type="GO" id="GO:0017069">
    <property type="term" value="F:snRNA binding"/>
    <property type="evidence" value="ECO:0007669"/>
    <property type="project" value="TreeGrafter"/>
</dbReference>
<dbReference type="GO" id="GO:0071011">
    <property type="term" value="C:precatalytic spliceosome"/>
    <property type="evidence" value="ECO:0007669"/>
    <property type="project" value="TreeGrafter"/>
</dbReference>
<evidence type="ECO:0000256" key="4">
    <source>
        <dbReference type="SAM" id="MobiDB-lite"/>
    </source>
</evidence>
<evidence type="ECO:0000313" key="7">
    <source>
        <dbReference type="Proteomes" id="UP000265716"/>
    </source>
</evidence>
<feature type="domain" description="RRM" evidence="5">
    <location>
        <begin position="73"/>
        <end position="166"/>
    </location>
</feature>
<dbReference type="PANTHER" id="PTHR13952:SF6">
    <property type="entry name" value="U11_U12 SMALL NUCLEAR RIBONUCLEOPROTEIN 35 KDA PROTEIN"/>
    <property type="match status" value="1"/>
</dbReference>
<accession>A0A397DIU9</accession>
<dbReference type="VEuPathDB" id="FungiDB:H257_09955"/>
<dbReference type="SUPFAM" id="SSF54928">
    <property type="entry name" value="RNA-binding domain, RBD"/>
    <property type="match status" value="1"/>
</dbReference>
<dbReference type="PANTHER" id="PTHR13952">
    <property type="entry name" value="U1 SMALL NUCLEAR RIBONUCLEOPROTEIN 70 KD"/>
    <property type="match status" value="1"/>
</dbReference>
<keyword evidence="2" id="KW-0539">Nucleus</keyword>
<dbReference type="GO" id="GO:0003729">
    <property type="term" value="F:mRNA binding"/>
    <property type="evidence" value="ECO:0007669"/>
    <property type="project" value="TreeGrafter"/>
</dbReference>
<name>A0A397DIU9_APHAT</name>
<reference evidence="6 7" key="1">
    <citation type="submission" date="2018-08" db="EMBL/GenBank/DDBJ databases">
        <title>Aphanomyces genome sequencing and annotation.</title>
        <authorList>
            <person name="Minardi D."/>
            <person name="Oidtmann B."/>
            <person name="Van Der Giezen M."/>
            <person name="Studholme D.J."/>
        </authorList>
    </citation>
    <scope>NUCLEOTIDE SEQUENCE [LARGE SCALE GENOMIC DNA]</scope>
    <source>
        <strain evidence="6 7">SA</strain>
    </source>
</reference>
<organism evidence="6 7">
    <name type="scientific">Aphanomyces astaci</name>
    <name type="common">Crayfish plague agent</name>
    <dbReference type="NCBI Taxonomy" id="112090"/>
    <lineage>
        <taxon>Eukaryota</taxon>
        <taxon>Sar</taxon>
        <taxon>Stramenopiles</taxon>
        <taxon>Oomycota</taxon>
        <taxon>Saprolegniomycetes</taxon>
        <taxon>Saprolegniales</taxon>
        <taxon>Verrucalvaceae</taxon>
        <taxon>Aphanomyces</taxon>
    </lineage>
</organism>
<dbReference type="Proteomes" id="UP000265716">
    <property type="component" value="Unassembled WGS sequence"/>
</dbReference>
<dbReference type="InterPro" id="IPR000504">
    <property type="entry name" value="RRM_dom"/>
</dbReference>
<evidence type="ECO:0000256" key="1">
    <source>
        <dbReference type="ARBA" id="ARBA00004123"/>
    </source>
</evidence>
<comment type="subcellular location">
    <subcellularLocation>
        <location evidence="1">Nucleus</location>
    </subcellularLocation>
</comment>
<dbReference type="InterPro" id="IPR012677">
    <property type="entry name" value="Nucleotide-bd_a/b_plait_sf"/>
</dbReference>
<dbReference type="Pfam" id="PF00076">
    <property type="entry name" value="RRM_1"/>
    <property type="match status" value="1"/>
</dbReference>
<dbReference type="EMBL" id="QUTC01004706">
    <property type="protein sequence ID" value="RHY62890.1"/>
    <property type="molecule type" value="Genomic_DNA"/>
</dbReference>
<dbReference type="InterPro" id="IPR051183">
    <property type="entry name" value="U1_U11-U12_snRNP_70-35kDa"/>
</dbReference>
<keyword evidence="3" id="KW-0694">RNA-binding</keyword>
<dbReference type="InterPro" id="IPR035979">
    <property type="entry name" value="RBD_domain_sf"/>
</dbReference>
<protein>
    <recommendedName>
        <fullName evidence="5">RRM domain-containing protein</fullName>
    </recommendedName>
</protein>
<dbReference type="SMART" id="SM00360">
    <property type="entry name" value="RRM"/>
    <property type="match status" value="1"/>
</dbReference>
<dbReference type="Gene3D" id="3.30.70.330">
    <property type="match status" value="1"/>
</dbReference>
<comment type="caution">
    <text evidence="6">The sequence shown here is derived from an EMBL/GenBank/DDBJ whole genome shotgun (WGS) entry which is preliminary data.</text>
</comment>
<proteinExistence type="predicted"/>
<sequence length="230" mass="26391">MDRRRDRSDSNPRHRDRDRSKGQYWYAHEYDPALIGAIDGCESNVPHDKALIRAEQAKFDPSKDPQIVGNPYATLFVARLSFTTTEETLQSVFGAYGPIQRLRLVRHAVTQESRGYAFIEFVHERDFEAAYVATNRYMLNGFVILVSYVYRMTIDGRTILVEYERARVMKGWKPRRLGGGLGGRKESGQLRFGGRDRPFRVIALFLHRYNAALPISMYSCLVTTACSLNV</sequence>
<feature type="region of interest" description="Disordered" evidence="4">
    <location>
        <begin position="1"/>
        <end position="20"/>
    </location>
</feature>
<dbReference type="AlphaFoldDB" id="A0A397DIU9"/>
<dbReference type="PROSITE" id="PS50102">
    <property type="entry name" value="RRM"/>
    <property type="match status" value="1"/>
</dbReference>
<evidence type="ECO:0000256" key="2">
    <source>
        <dbReference type="ARBA" id="ARBA00023242"/>
    </source>
</evidence>
<evidence type="ECO:0000313" key="6">
    <source>
        <dbReference type="EMBL" id="RHY62890.1"/>
    </source>
</evidence>
<evidence type="ECO:0000256" key="3">
    <source>
        <dbReference type="PROSITE-ProRule" id="PRU00176"/>
    </source>
</evidence>